<dbReference type="EMBL" id="BARS01001594">
    <property type="protein sequence ID" value="GAF73881.1"/>
    <property type="molecule type" value="Genomic_DNA"/>
</dbReference>
<reference evidence="1" key="1">
    <citation type="journal article" date="2014" name="Front. Microbiol.">
        <title>High frequency of phylogenetically diverse reductive dehalogenase-homologous genes in deep subseafloor sedimentary metagenomes.</title>
        <authorList>
            <person name="Kawai M."/>
            <person name="Futagami T."/>
            <person name="Toyoda A."/>
            <person name="Takaki Y."/>
            <person name="Nishi S."/>
            <person name="Hori S."/>
            <person name="Arai W."/>
            <person name="Tsubouchi T."/>
            <person name="Morono Y."/>
            <person name="Uchiyama I."/>
            <person name="Ito T."/>
            <person name="Fujiyama A."/>
            <person name="Inagaki F."/>
            <person name="Takami H."/>
        </authorList>
    </citation>
    <scope>NUCLEOTIDE SEQUENCE</scope>
    <source>
        <strain evidence="1">Expedition CK06-06</strain>
    </source>
</reference>
<protein>
    <submittedName>
        <fullName evidence="1">Uncharacterized protein</fullName>
    </submittedName>
</protein>
<name>X0SFI3_9ZZZZ</name>
<accession>X0SFI3</accession>
<organism evidence="1">
    <name type="scientific">marine sediment metagenome</name>
    <dbReference type="NCBI Taxonomy" id="412755"/>
    <lineage>
        <taxon>unclassified sequences</taxon>
        <taxon>metagenomes</taxon>
        <taxon>ecological metagenomes</taxon>
    </lineage>
</organism>
<proteinExistence type="predicted"/>
<comment type="caution">
    <text evidence="1">The sequence shown here is derived from an EMBL/GenBank/DDBJ whole genome shotgun (WGS) entry which is preliminary data.</text>
</comment>
<dbReference type="AlphaFoldDB" id="X0SFI3"/>
<sequence length="82" mass="9340">MIFIVEFQHKHGSELWAAATESLAELLIRTVQAHIFKERGEEGWWLKDAQEDWTGYSGGTEFFNITEAPLMDTAEAAKRARA</sequence>
<evidence type="ECO:0000313" key="1">
    <source>
        <dbReference type="EMBL" id="GAF73881.1"/>
    </source>
</evidence>
<gene>
    <name evidence="1" type="ORF">S01H1_03041</name>
</gene>